<dbReference type="InterPro" id="IPR047046">
    <property type="entry name" value="YpjD/YvdC"/>
</dbReference>
<dbReference type="AlphaFoldDB" id="A0A097QVS4"/>
<proteinExistence type="predicted"/>
<dbReference type="Pfam" id="PF03819">
    <property type="entry name" value="MazG"/>
    <property type="match status" value="1"/>
</dbReference>
<dbReference type="InterPro" id="IPR012359">
    <property type="entry name" value="MazG-related_YpjD"/>
</dbReference>
<dbReference type="CDD" id="cd11531">
    <property type="entry name" value="NTP-PPase_BsYpjD"/>
    <property type="match status" value="1"/>
</dbReference>
<evidence type="ECO:0000313" key="3">
    <source>
        <dbReference type="Proteomes" id="UP000029980"/>
    </source>
</evidence>
<feature type="domain" description="NTP pyrophosphohydrolase MazG-like" evidence="1">
    <location>
        <begin position="24"/>
        <end position="92"/>
    </location>
</feature>
<dbReference type="Proteomes" id="UP000029980">
    <property type="component" value="Chromosome"/>
</dbReference>
<protein>
    <submittedName>
        <fullName evidence="2">Regulatory protein</fullName>
    </submittedName>
</protein>
<accession>A0A097QVS4</accession>
<evidence type="ECO:0000259" key="1">
    <source>
        <dbReference type="Pfam" id="PF03819"/>
    </source>
</evidence>
<gene>
    <name evidence="2" type="ORF">TEU_09660</name>
</gene>
<dbReference type="KEGG" id="teu:TEU_09660"/>
<dbReference type="Gene3D" id="1.10.287.1080">
    <property type="entry name" value="MazG-like"/>
    <property type="match status" value="1"/>
</dbReference>
<dbReference type="HOGENOM" id="CLU_142229_1_0_2"/>
<keyword evidence="3" id="KW-1185">Reference proteome</keyword>
<dbReference type="EMBL" id="CP008887">
    <property type="protein sequence ID" value="AIU70576.1"/>
    <property type="molecule type" value="Genomic_DNA"/>
</dbReference>
<evidence type="ECO:0000313" key="2">
    <source>
        <dbReference type="EMBL" id="AIU70576.1"/>
    </source>
</evidence>
<dbReference type="PIRSF" id="PIRSF029904">
    <property type="entry name" value="UCP029904_pph"/>
    <property type="match status" value="1"/>
</dbReference>
<organism evidence="2 3">
    <name type="scientific">Thermococcus eurythermalis</name>
    <dbReference type="NCBI Taxonomy" id="1505907"/>
    <lineage>
        <taxon>Archaea</taxon>
        <taxon>Methanobacteriati</taxon>
        <taxon>Methanobacteriota</taxon>
        <taxon>Thermococci</taxon>
        <taxon>Thermococcales</taxon>
        <taxon>Thermococcaceae</taxon>
        <taxon>Thermococcus</taxon>
    </lineage>
</organism>
<dbReference type="PANTHER" id="PTHR42692">
    <property type="entry name" value="NUCLEOTIDE PYROPHOSPHOHYDROLASE"/>
    <property type="match status" value="1"/>
</dbReference>
<dbReference type="SUPFAM" id="SSF101386">
    <property type="entry name" value="all-alpha NTP pyrophosphatases"/>
    <property type="match status" value="1"/>
</dbReference>
<dbReference type="GeneID" id="25153697"/>
<dbReference type="RefSeq" id="WP_227738707.1">
    <property type="nucleotide sequence ID" value="NZ_CP008887.1"/>
</dbReference>
<sequence>MNELQKLVDELIQELGGYWKPFEMFAAVTEELGELADAMLAYEGIKGHADKDKLLEELGDVLFALVCIANYYGIDVQDALKRSVDKYRLRDSNQKV</sequence>
<dbReference type="STRING" id="1505907.TEU_09660"/>
<dbReference type="PANTHER" id="PTHR42692:SF1">
    <property type="entry name" value="NUCLEOTIDE PYROPHOSPHOHYDROLASE"/>
    <property type="match status" value="1"/>
</dbReference>
<name>A0A097QVS4_9EURY</name>
<dbReference type="InterPro" id="IPR004518">
    <property type="entry name" value="MazG-like_dom"/>
</dbReference>
<reference evidence="2 3" key="1">
    <citation type="journal article" date="2015" name="Int. J. Syst. Evol. Microbiol.">
        <title>Thermococcus eurythermalis sp. nov., a conditional piezophilic hyperthermophilic archaeon with a wide temperature range isolated from an oil-immersed chimney in the Guaymas Basin.</title>
        <authorList>
            <person name="Zhao W."/>
            <person name="Zeng X."/>
            <person name="Xiao X."/>
        </authorList>
    </citation>
    <scope>NUCLEOTIDE SEQUENCE [LARGE SCALE GENOMIC DNA]</scope>
    <source>
        <strain evidence="2 3">A501</strain>
    </source>
</reference>